<protein>
    <submittedName>
        <fullName evidence="1">28S ribosomal protein S22, mitochondrial</fullName>
    </submittedName>
</protein>
<dbReference type="GO" id="GO:0003735">
    <property type="term" value="F:structural constituent of ribosome"/>
    <property type="evidence" value="ECO:0007669"/>
    <property type="project" value="TreeGrafter"/>
</dbReference>
<organism evidence="1 2">
    <name type="scientific">Chionoecetes opilio</name>
    <name type="common">Atlantic snow crab</name>
    <name type="synonym">Cancer opilio</name>
    <dbReference type="NCBI Taxonomy" id="41210"/>
    <lineage>
        <taxon>Eukaryota</taxon>
        <taxon>Metazoa</taxon>
        <taxon>Ecdysozoa</taxon>
        <taxon>Arthropoda</taxon>
        <taxon>Crustacea</taxon>
        <taxon>Multicrustacea</taxon>
        <taxon>Malacostraca</taxon>
        <taxon>Eumalacostraca</taxon>
        <taxon>Eucarida</taxon>
        <taxon>Decapoda</taxon>
        <taxon>Pleocyemata</taxon>
        <taxon>Brachyura</taxon>
        <taxon>Eubrachyura</taxon>
        <taxon>Majoidea</taxon>
        <taxon>Majidae</taxon>
        <taxon>Chionoecetes</taxon>
    </lineage>
</organism>
<gene>
    <name evidence="1" type="primary">MRPS22</name>
    <name evidence="1" type="ORF">GWK47_024976</name>
</gene>
<dbReference type="GO" id="GO:0005763">
    <property type="term" value="C:mitochondrial small ribosomal subunit"/>
    <property type="evidence" value="ECO:0007669"/>
    <property type="project" value="TreeGrafter"/>
</dbReference>
<name>A0A8J4XKU0_CHIOP</name>
<reference evidence="1" key="1">
    <citation type="submission" date="2020-07" db="EMBL/GenBank/DDBJ databases">
        <title>The High-quality genome of the commercially important snow crab, Chionoecetes opilio.</title>
        <authorList>
            <person name="Jeong J.-H."/>
            <person name="Ryu S."/>
        </authorList>
    </citation>
    <scope>NUCLEOTIDE SEQUENCE</scope>
    <source>
        <strain evidence="1">MADBK_172401_WGS</strain>
        <tissue evidence="1">Digestive gland</tissue>
    </source>
</reference>
<dbReference type="Proteomes" id="UP000770661">
    <property type="component" value="Unassembled WGS sequence"/>
</dbReference>
<keyword evidence="1" id="KW-0687">Ribonucleoprotein</keyword>
<dbReference type="PANTHER" id="PTHR13071">
    <property type="entry name" value="MITOCHONDRIAL 28S RIBOSOMAL PROTEIN S22"/>
    <property type="match status" value="1"/>
</dbReference>
<dbReference type="Pfam" id="PF10245">
    <property type="entry name" value="MRP-S22"/>
    <property type="match status" value="1"/>
</dbReference>
<comment type="caution">
    <text evidence="1">The sequence shown here is derived from an EMBL/GenBank/DDBJ whole genome shotgun (WGS) entry which is preliminary data.</text>
</comment>
<dbReference type="EMBL" id="JACEEZ010025237">
    <property type="protein sequence ID" value="KAG0703012.1"/>
    <property type="molecule type" value="Genomic_DNA"/>
</dbReference>
<proteinExistence type="predicted"/>
<sequence length="351" mass="41002">MEVWRRLSVGVRAAVRASTSPPARVAAPRLARTCTTLPTTAYDDRDPAPLFFDTNVQDILKRVTGRNYNKIFRRRFDENKLKPPKYEFLTEGQLNEQMEEARKKAEALLQMPPVVRQREAIQEVVSRDPALTGLDTCRYVFTDISYGISDRKRFILVRDLDGTLRQASWEERDRMNQIYNPRNGRKLLPYKVFEEKNLKNVLEREEYEFVLDLACAQYEPDDPDYQRVTGQVYEALEARRCYQVLHSTRHYGPLCFYLVWNRKIDNMLTTLIQEEMLSEGADIVCLYHILHPQCKSAGHPVDASQPLQTIKAYMEQDSLQRAKLQLAIQSYMEIVEQRQQHREEVQAAHGL</sequence>
<evidence type="ECO:0000313" key="2">
    <source>
        <dbReference type="Proteomes" id="UP000770661"/>
    </source>
</evidence>
<dbReference type="AlphaFoldDB" id="A0A8J4XKU0"/>
<accession>A0A8J4XKU0</accession>
<keyword evidence="2" id="KW-1185">Reference proteome</keyword>
<dbReference type="OrthoDB" id="10052321at2759"/>
<evidence type="ECO:0000313" key="1">
    <source>
        <dbReference type="EMBL" id="KAG0703012.1"/>
    </source>
</evidence>
<keyword evidence="1" id="KW-0689">Ribosomal protein</keyword>
<dbReference type="InterPro" id="IPR019374">
    <property type="entry name" value="Ribosomal_mS22"/>
</dbReference>
<dbReference type="PANTHER" id="PTHR13071:SF4">
    <property type="entry name" value="SMALL RIBOSOMAL SUBUNIT PROTEIN MS22"/>
    <property type="match status" value="1"/>
</dbReference>